<feature type="domain" description="N-acetyltransferase" evidence="1">
    <location>
        <begin position="1"/>
        <end position="118"/>
    </location>
</feature>
<dbReference type="PANTHER" id="PTHR43610">
    <property type="entry name" value="BLL6696 PROTEIN"/>
    <property type="match status" value="1"/>
</dbReference>
<dbReference type="GO" id="GO:0016747">
    <property type="term" value="F:acyltransferase activity, transferring groups other than amino-acyl groups"/>
    <property type="evidence" value="ECO:0007669"/>
    <property type="project" value="InterPro"/>
</dbReference>
<dbReference type="Pfam" id="PF13302">
    <property type="entry name" value="Acetyltransf_3"/>
    <property type="match status" value="1"/>
</dbReference>
<dbReference type="HOGENOM" id="CLU_013985_1_3_6"/>
<sequence length="131" mass="15469">MEAEKRWPFSVEYDGKVVGSTSYYSIDPKNRQVNIGYTWYHPRMWGTKLNSTVKFILLEYAFEQLKFIRIAFCVDQLNYRSCRALEKLGAKREGVLRKHMIRSDGTFRNSVIYGITDDDWSTIKNNLQKII</sequence>
<gene>
    <name evidence="2" type="ordered locus">CBUD_1121</name>
</gene>
<dbReference type="PROSITE" id="PS51186">
    <property type="entry name" value="GNAT"/>
    <property type="match status" value="1"/>
</dbReference>
<dbReference type="PANTHER" id="PTHR43610:SF1">
    <property type="entry name" value="N-ACETYLTRANSFERASE DOMAIN-CONTAINING PROTEIN"/>
    <property type="match status" value="1"/>
</dbReference>
<evidence type="ECO:0000313" key="2">
    <source>
        <dbReference type="EMBL" id="ABS77838.1"/>
    </source>
</evidence>
<dbReference type="AlphaFoldDB" id="A9KCJ4"/>
<dbReference type="RefSeq" id="WP_011996928.1">
    <property type="nucleotide sequence ID" value="NC_009727.1"/>
</dbReference>
<dbReference type="Proteomes" id="UP000008555">
    <property type="component" value="Chromosome"/>
</dbReference>
<reference evidence="2 3" key="1">
    <citation type="journal article" date="2009" name="Infect. Immun.">
        <title>Comparative genomics reveal extensive transposon-mediated genomic plasticity and diversity among potential effector proteins within the genus Coxiella.</title>
        <authorList>
            <person name="Beare P.A."/>
            <person name="Unsworth N."/>
            <person name="Andoh M."/>
            <person name="Voth D.E."/>
            <person name="Omsland A."/>
            <person name="Gilk S.D."/>
            <person name="Williams K.P."/>
            <person name="Sobral B.W."/>
            <person name="Kupko J.J.III."/>
            <person name="Porcella S.F."/>
            <person name="Samuel J.E."/>
            <person name="Heinzen R.A."/>
        </authorList>
    </citation>
    <scope>NUCLEOTIDE SEQUENCE [LARGE SCALE GENOMIC DNA]</scope>
    <source>
        <strain evidence="2 3">Dugway 5J108-111</strain>
    </source>
</reference>
<proteinExistence type="predicted"/>
<dbReference type="InterPro" id="IPR000182">
    <property type="entry name" value="GNAT_dom"/>
</dbReference>
<name>A9KCJ4_COXBN</name>
<protein>
    <submittedName>
        <fullName evidence="2">Acetyltransferase, GNAT family</fullName>
    </submittedName>
</protein>
<dbReference type="SUPFAM" id="SSF55729">
    <property type="entry name" value="Acyl-CoA N-acyltransferases (Nat)"/>
    <property type="match status" value="1"/>
</dbReference>
<evidence type="ECO:0000259" key="1">
    <source>
        <dbReference type="PROSITE" id="PS51186"/>
    </source>
</evidence>
<dbReference type="InterPro" id="IPR016181">
    <property type="entry name" value="Acyl_CoA_acyltransferase"/>
</dbReference>
<dbReference type="Gene3D" id="3.40.630.30">
    <property type="match status" value="1"/>
</dbReference>
<organism evidence="2 3">
    <name type="scientific">Coxiella burnetii (strain Dugway 5J108-111)</name>
    <dbReference type="NCBI Taxonomy" id="434922"/>
    <lineage>
        <taxon>Bacteria</taxon>
        <taxon>Pseudomonadati</taxon>
        <taxon>Pseudomonadota</taxon>
        <taxon>Gammaproteobacteria</taxon>
        <taxon>Legionellales</taxon>
        <taxon>Coxiellaceae</taxon>
        <taxon>Coxiella</taxon>
    </lineage>
</organism>
<accession>A9KCJ4</accession>
<dbReference type="KEGG" id="cbd:CBUD_1121"/>
<evidence type="ECO:0000313" key="3">
    <source>
        <dbReference type="Proteomes" id="UP000008555"/>
    </source>
</evidence>
<dbReference type="EMBL" id="CP000733">
    <property type="protein sequence ID" value="ABS77838.1"/>
    <property type="molecule type" value="Genomic_DNA"/>
</dbReference>